<feature type="region of interest" description="Disordered" evidence="1">
    <location>
        <begin position="45"/>
        <end position="74"/>
    </location>
</feature>
<feature type="compositionally biased region" description="Polar residues" evidence="1">
    <location>
        <begin position="136"/>
        <end position="146"/>
    </location>
</feature>
<dbReference type="EMBL" id="LGRX02013479">
    <property type="protein sequence ID" value="KAK3266040.1"/>
    <property type="molecule type" value="Genomic_DNA"/>
</dbReference>
<feature type="region of interest" description="Disordered" evidence="1">
    <location>
        <begin position="108"/>
        <end position="281"/>
    </location>
</feature>
<accession>A0AAE0FUT0</accession>
<evidence type="ECO:0000256" key="1">
    <source>
        <dbReference type="SAM" id="MobiDB-lite"/>
    </source>
</evidence>
<dbReference type="AlphaFoldDB" id="A0AAE0FUT0"/>
<feature type="compositionally biased region" description="Basic and acidic residues" evidence="1">
    <location>
        <begin position="121"/>
        <end position="133"/>
    </location>
</feature>
<name>A0AAE0FUT0_9CHLO</name>
<evidence type="ECO:0000313" key="2">
    <source>
        <dbReference type="EMBL" id="KAK3266040.1"/>
    </source>
</evidence>
<comment type="caution">
    <text evidence="2">The sequence shown here is derived from an EMBL/GenBank/DDBJ whole genome shotgun (WGS) entry which is preliminary data.</text>
</comment>
<feature type="compositionally biased region" description="Pro residues" evidence="1">
    <location>
        <begin position="197"/>
        <end position="209"/>
    </location>
</feature>
<protein>
    <submittedName>
        <fullName evidence="2">Uncharacterized protein</fullName>
    </submittedName>
</protein>
<organism evidence="2 3">
    <name type="scientific">Cymbomonas tetramitiformis</name>
    <dbReference type="NCBI Taxonomy" id="36881"/>
    <lineage>
        <taxon>Eukaryota</taxon>
        <taxon>Viridiplantae</taxon>
        <taxon>Chlorophyta</taxon>
        <taxon>Pyramimonadophyceae</taxon>
        <taxon>Pyramimonadales</taxon>
        <taxon>Pyramimonadaceae</taxon>
        <taxon>Cymbomonas</taxon>
    </lineage>
</organism>
<sequence length="463" mass="49918">GDGGCCGDAYGGQQTWDSEVLGAKPAEPEKATGYLHSLKPPFKFFDGAKRDQKGDSEAASAESSSQEDLPEALMDMNQAPITTVTEALKLSFQDSVVEAMDVALSTVSELVRGDSLGQKYVDVELSPRGKEPTYRGTPQSPISSPVATPRTKPEPTSKPKPSVEPTPEPALEPKSNPAQPASTQSMMAEDLSVAPTPALPPTDAPPGTPPRSAHARPPKQSEPIGSPVAKAIRSWEERAAPNQEEPVAHPPKSASQASKVASVPQEQSASTPKITPTLDRASTLDFNPRMDLASDPSKVSPVLNAMQSGYSDMMKSAQWAVSAIVTAIDDSEPAPRRQRSQLAAQLKRSASDANDKAVTLKRSPIKRSAVVTKRSSIRGHNFDADVARQRSLSDDSHAKRRVRWSEVMTEVRVIEETSWSEDVCEPVMVNPNLYAESTSSDRGMQSLLEMDMEEYLLPKTGFY</sequence>
<dbReference type="Proteomes" id="UP001190700">
    <property type="component" value="Unassembled WGS sequence"/>
</dbReference>
<feature type="compositionally biased region" description="Polar residues" evidence="1">
    <location>
        <begin position="176"/>
        <end position="186"/>
    </location>
</feature>
<keyword evidence="3" id="KW-1185">Reference proteome</keyword>
<feature type="compositionally biased region" description="Basic and acidic residues" evidence="1">
    <location>
        <begin position="46"/>
        <end position="56"/>
    </location>
</feature>
<feature type="compositionally biased region" description="Low complexity" evidence="1">
    <location>
        <begin position="57"/>
        <end position="67"/>
    </location>
</feature>
<feature type="non-terminal residue" evidence="2">
    <location>
        <position position="1"/>
    </location>
</feature>
<evidence type="ECO:0000313" key="3">
    <source>
        <dbReference type="Proteomes" id="UP001190700"/>
    </source>
</evidence>
<proteinExistence type="predicted"/>
<feature type="compositionally biased region" description="Pro residues" evidence="1">
    <location>
        <begin position="158"/>
        <end position="170"/>
    </location>
</feature>
<feature type="compositionally biased region" description="Low complexity" evidence="1">
    <location>
        <begin position="250"/>
        <end position="265"/>
    </location>
</feature>
<reference evidence="2 3" key="1">
    <citation type="journal article" date="2015" name="Genome Biol. Evol.">
        <title>Comparative Genomics of a Bacterivorous Green Alga Reveals Evolutionary Causalities and Consequences of Phago-Mixotrophic Mode of Nutrition.</title>
        <authorList>
            <person name="Burns J.A."/>
            <person name="Paasch A."/>
            <person name="Narechania A."/>
            <person name="Kim E."/>
        </authorList>
    </citation>
    <scope>NUCLEOTIDE SEQUENCE [LARGE SCALE GENOMIC DNA]</scope>
    <source>
        <strain evidence="2 3">PLY_AMNH</strain>
    </source>
</reference>
<gene>
    <name evidence="2" type="ORF">CYMTET_25311</name>
</gene>